<dbReference type="Proteomes" id="UP000198804">
    <property type="component" value="Unassembled WGS sequence"/>
</dbReference>
<keyword evidence="1" id="KW-0472">Membrane</keyword>
<organism evidence="2 3">
    <name type="scientific">Methylorubrum salsuginis</name>
    <dbReference type="NCBI Taxonomy" id="414703"/>
    <lineage>
        <taxon>Bacteria</taxon>
        <taxon>Pseudomonadati</taxon>
        <taxon>Pseudomonadota</taxon>
        <taxon>Alphaproteobacteria</taxon>
        <taxon>Hyphomicrobiales</taxon>
        <taxon>Methylobacteriaceae</taxon>
        <taxon>Methylorubrum</taxon>
    </lineage>
</organism>
<proteinExistence type="predicted"/>
<sequence>MHRLRRLIDPALVTLLLSLAAGSLWLGTHEHDNDFGAGFFLGLIAGGSLAFLALGSRRPGEDSRP</sequence>
<dbReference type="EMBL" id="FOSV01000020">
    <property type="protein sequence ID" value="SFL66161.1"/>
    <property type="molecule type" value="Genomic_DNA"/>
</dbReference>
<protein>
    <submittedName>
        <fullName evidence="2">Uncharacterized protein</fullName>
    </submittedName>
</protein>
<name>A0A1I4JIS5_9HYPH</name>
<gene>
    <name evidence="2" type="ORF">SAMN04488125_12043</name>
</gene>
<reference evidence="3" key="1">
    <citation type="submission" date="2016-10" db="EMBL/GenBank/DDBJ databases">
        <authorList>
            <person name="Varghese N."/>
            <person name="Submissions S."/>
        </authorList>
    </citation>
    <scope>NUCLEOTIDE SEQUENCE [LARGE SCALE GENOMIC DNA]</scope>
    <source>
        <strain evidence="3">CGMCC 1.6474</strain>
    </source>
</reference>
<dbReference type="RefSeq" id="WP_091950233.1">
    <property type="nucleotide sequence ID" value="NZ_FOSV01000020.1"/>
</dbReference>
<keyword evidence="3" id="KW-1185">Reference proteome</keyword>
<feature type="transmembrane region" description="Helical" evidence="1">
    <location>
        <begin position="7"/>
        <end position="25"/>
    </location>
</feature>
<dbReference type="AlphaFoldDB" id="A0A1I4JIS5"/>
<evidence type="ECO:0000256" key="1">
    <source>
        <dbReference type="SAM" id="Phobius"/>
    </source>
</evidence>
<accession>A0A1I4JIS5</accession>
<keyword evidence="1" id="KW-1133">Transmembrane helix</keyword>
<feature type="transmembrane region" description="Helical" evidence="1">
    <location>
        <begin position="37"/>
        <end position="55"/>
    </location>
</feature>
<evidence type="ECO:0000313" key="3">
    <source>
        <dbReference type="Proteomes" id="UP000198804"/>
    </source>
</evidence>
<evidence type="ECO:0000313" key="2">
    <source>
        <dbReference type="EMBL" id="SFL66161.1"/>
    </source>
</evidence>
<dbReference type="STRING" id="414703.SAMN04488125_12043"/>
<keyword evidence="1" id="KW-0812">Transmembrane</keyword>